<sequence>MISALSTPDVSVIVIVFNDAERLPRAVQSVLDQTLHGVEAVIVDDCSTDGSFEVAQRLAAQHPGRVRAFQLPENSKGCGEPRNRGIAEALGTYVMYLDSDDELELNACRNMVEAAERTGAELVSGLSTQIYIDTRNQREQPWYRWLYQRHQVLDDVAELPDLFVFDTLSTNMCYRRDFLLDNKLTFVKGLLYEDLLYSAQAYLAADRIALIPNQVYKWYMRQNVAKADKSITNRRDEIRNFSDRIEIHRRIDALLEEKGKTGLRRAKDLKFLKHDIPLYLREFPQHGPKWQHQFAELSREYLATIPYDVFDECQPVHRVCAYLLIKEDWANLLPAIDWLRNPRKTPMPLVERDGRIYFCAEHLDDEIGRRMLDVTEVGFQARSLSESMPRTQLLSWVPQDGNSVKVTARTVNPLGLIPAGAKLSGRLEVKARRKGLQTFTFPVTSFTHQGDYVEWESTLDISRTVRPLGLVDTIWDVWLNLEVDKKKTRPPLSVDQLDLDGDFAARPRLTRLLADRLEPEVSRPGHLAFQLTAVGPAASKGRGLLFDLMSSPAGAPLKRSAKRVLKAGRDLNAADSKVRWYHRAMTRMPVKKGLVVFESHLGKQYSDSPRAIYEEMRRRGLPIHAVWSYEGKKPPKGFPKPGKDVEVVERWSWPYLYALARAEYWIDNQGYPLALRKRPETTYIQTWHGSALKRMGFDMAEYRMQPRHKQDEYQQALDRFDHFVVRTEHDVDTLVRAYRLPESKVLRVGYPRNDALVAARREEVLTGKRERGPLAKELGIDPARTIVLYAPTFREKAPELVLDPVAFAERFGENTTLLVRSHYMQRLAVPRTLKGKVVDVTDYPDITPLLGLADALVTDYSSVMFDYALLDRPMVFYAYDYEEYAGAARGTYFDLREAAPGPFVETQEQLFDAIEEVREGADAYAEKRRGFAARFGEYDEGRAAAQIVDRFFGPAAGTQQKGEQA</sequence>
<evidence type="ECO:0000313" key="8">
    <source>
        <dbReference type="EMBL" id="SEL08800.1"/>
    </source>
</evidence>
<feature type="domain" description="Glycosyltransferase 2-like" evidence="7">
    <location>
        <begin position="11"/>
        <end position="152"/>
    </location>
</feature>
<dbReference type="CDD" id="cd00761">
    <property type="entry name" value="Glyco_tranf_GTA_type"/>
    <property type="match status" value="1"/>
</dbReference>
<dbReference type="InterPro" id="IPR001173">
    <property type="entry name" value="Glyco_trans_2-like"/>
</dbReference>
<keyword evidence="5" id="KW-0777">Teichoic acid biosynthesis</keyword>
<evidence type="ECO:0000256" key="5">
    <source>
        <dbReference type="ARBA" id="ARBA00022944"/>
    </source>
</evidence>
<dbReference type="Pfam" id="PF04464">
    <property type="entry name" value="Glyphos_transf"/>
    <property type="match status" value="1"/>
</dbReference>
<dbReference type="eggNOG" id="COG1215">
    <property type="taxonomic scope" value="Bacteria"/>
</dbReference>
<dbReference type="GO" id="GO:0005886">
    <property type="term" value="C:plasma membrane"/>
    <property type="evidence" value="ECO:0007669"/>
    <property type="project" value="UniProtKB-SubCell"/>
</dbReference>
<reference evidence="9" key="1">
    <citation type="submission" date="2016-10" db="EMBL/GenBank/DDBJ databases">
        <authorList>
            <person name="Varghese N."/>
        </authorList>
    </citation>
    <scope>NUCLEOTIDE SEQUENCE [LARGE SCALE GENOMIC DNA]</scope>
    <source>
        <strain evidence="9">DSM 45096 / BCRC 16803 / CGMCC 4.1857 / CIP 109030 / JCM 12277 / KCTC 19219 / NBRC 100920 / 33214</strain>
    </source>
</reference>
<dbReference type="Gene3D" id="3.90.550.10">
    <property type="entry name" value="Spore Coat Polysaccharide Biosynthesis Protein SpsA, Chain A"/>
    <property type="match status" value="1"/>
</dbReference>
<organism evidence="8 9">
    <name type="scientific">Streptacidiphilus jiangxiensis</name>
    <dbReference type="NCBI Taxonomy" id="235985"/>
    <lineage>
        <taxon>Bacteria</taxon>
        <taxon>Bacillati</taxon>
        <taxon>Actinomycetota</taxon>
        <taxon>Actinomycetes</taxon>
        <taxon>Kitasatosporales</taxon>
        <taxon>Streptomycetaceae</taxon>
        <taxon>Streptacidiphilus</taxon>
    </lineage>
</organism>
<protein>
    <submittedName>
        <fullName evidence="8">CDP-glycerol glycerophosphotransferase</fullName>
    </submittedName>
</protein>
<dbReference type="InterPro" id="IPR007554">
    <property type="entry name" value="Glycerophosphate_synth"/>
</dbReference>
<evidence type="ECO:0000259" key="7">
    <source>
        <dbReference type="Pfam" id="PF00535"/>
    </source>
</evidence>
<dbReference type="Pfam" id="PF00535">
    <property type="entry name" value="Glycos_transf_2"/>
    <property type="match status" value="1"/>
</dbReference>
<dbReference type="SUPFAM" id="SSF53756">
    <property type="entry name" value="UDP-Glycosyltransferase/glycogen phosphorylase"/>
    <property type="match status" value="1"/>
</dbReference>
<evidence type="ECO:0000256" key="2">
    <source>
        <dbReference type="ARBA" id="ARBA00010488"/>
    </source>
</evidence>
<keyword evidence="4 8" id="KW-0808">Transferase</keyword>
<comment type="subcellular location">
    <subcellularLocation>
        <location evidence="1">Cell membrane</location>
        <topology evidence="1">Peripheral membrane protein</topology>
    </subcellularLocation>
</comment>
<dbReference type="PANTHER" id="PTHR37316:SF3">
    <property type="entry name" value="TEICHOIC ACID GLYCEROL-PHOSPHATE TRANSFERASE"/>
    <property type="match status" value="1"/>
</dbReference>
<evidence type="ECO:0000256" key="6">
    <source>
        <dbReference type="ARBA" id="ARBA00023136"/>
    </source>
</evidence>
<dbReference type="GO" id="GO:0019350">
    <property type="term" value="P:teichoic acid biosynthetic process"/>
    <property type="evidence" value="ECO:0007669"/>
    <property type="project" value="UniProtKB-KW"/>
</dbReference>
<dbReference type="InterPro" id="IPR051612">
    <property type="entry name" value="Teichoic_Acid_Biosynth"/>
</dbReference>
<dbReference type="PANTHER" id="PTHR37316">
    <property type="entry name" value="TEICHOIC ACID GLYCEROL-PHOSPHATE PRIMASE"/>
    <property type="match status" value="1"/>
</dbReference>
<keyword evidence="6" id="KW-0472">Membrane</keyword>
<gene>
    <name evidence="8" type="ORF">SAMN05414137_105300</name>
</gene>
<dbReference type="AlphaFoldDB" id="A0A1H7MBV2"/>
<dbReference type="InterPro" id="IPR043149">
    <property type="entry name" value="TagF_N"/>
</dbReference>
<comment type="similarity">
    <text evidence="2">Belongs to the CDP-glycerol glycerophosphotransferase family.</text>
</comment>
<evidence type="ECO:0000313" key="9">
    <source>
        <dbReference type="Proteomes" id="UP000183015"/>
    </source>
</evidence>
<dbReference type="GO" id="GO:0047355">
    <property type="term" value="F:CDP-glycerol glycerophosphotransferase activity"/>
    <property type="evidence" value="ECO:0007669"/>
    <property type="project" value="InterPro"/>
</dbReference>
<dbReference type="Gene3D" id="3.40.50.12580">
    <property type="match status" value="1"/>
</dbReference>
<evidence type="ECO:0000256" key="1">
    <source>
        <dbReference type="ARBA" id="ARBA00004202"/>
    </source>
</evidence>
<dbReference type="InterPro" id="IPR029044">
    <property type="entry name" value="Nucleotide-diphossugar_trans"/>
</dbReference>
<evidence type="ECO:0000256" key="4">
    <source>
        <dbReference type="ARBA" id="ARBA00022679"/>
    </source>
</evidence>
<proteinExistence type="inferred from homology"/>
<dbReference type="Proteomes" id="UP000183015">
    <property type="component" value="Unassembled WGS sequence"/>
</dbReference>
<keyword evidence="9" id="KW-1185">Reference proteome</keyword>
<dbReference type="Gene3D" id="3.40.50.11820">
    <property type="match status" value="1"/>
</dbReference>
<accession>A0A1H7MBV2</accession>
<name>A0A1H7MBV2_STRJI</name>
<dbReference type="eggNOG" id="COG1887">
    <property type="taxonomic scope" value="Bacteria"/>
</dbReference>
<dbReference type="EMBL" id="FOAZ01000005">
    <property type="protein sequence ID" value="SEL08800.1"/>
    <property type="molecule type" value="Genomic_DNA"/>
</dbReference>
<keyword evidence="3" id="KW-1003">Cell membrane</keyword>
<dbReference type="SUPFAM" id="SSF53448">
    <property type="entry name" value="Nucleotide-diphospho-sugar transferases"/>
    <property type="match status" value="1"/>
</dbReference>
<dbReference type="STRING" id="235985.SAMN05414137_105300"/>
<dbReference type="InterPro" id="IPR043148">
    <property type="entry name" value="TagF_C"/>
</dbReference>
<evidence type="ECO:0000256" key="3">
    <source>
        <dbReference type="ARBA" id="ARBA00022475"/>
    </source>
</evidence>